<dbReference type="RefSeq" id="WP_146316579.1">
    <property type="nucleotide sequence ID" value="NZ_VCQV01000011.1"/>
</dbReference>
<dbReference type="Proteomes" id="UP000320244">
    <property type="component" value="Unassembled WGS sequence"/>
</dbReference>
<sequence>MVFVVGVLAALLFGLGWVLQQRVAAHAALSELLSYRLLLHLMRIREWWFGIGAMVCGQLLGGLALQLGPVALVEPLLSTNLLFAFLIAGAMSRRRPRWHEVGGALLLSAALGVFIAVGDPQAPKHPTASWSVGLLAVCIVAGVVFTLVAVAKSRGMSHLATEAVLLASAAGILYGMQDVSTQAALIKFDDRGLMFLINSPWAYIVVGAAACGILLSQSAFRAASLDFSLPPTAVAEPIVGILLGVFILDDTLAVAPGDLAVESLCVVAMVVGTVLIGRSDMLAVHHRSDERHVKPGGD</sequence>
<feature type="transmembrane region" description="Helical" evidence="1">
    <location>
        <begin position="158"/>
        <end position="176"/>
    </location>
</feature>
<dbReference type="NCBIfam" id="NF038012">
    <property type="entry name" value="DMT_1"/>
    <property type="match status" value="1"/>
</dbReference>
<feature type="transmembrane region" description="Helical" evidence="1">
    <location>
        <begin position="259"/>
        <end position="277"/>
    </location>
</feature>
<name>A0A563E1U7_9MICO</name>
<feature type="transmembrane region" description="Helical" evidence="1">
    <location>
        <begin position="101"/>
        <end position="118"/>
    </location>
</feature>
<keyword evidence="3" id="KW-1185">Reference proteome</keyword>
<comment type="caution">
    <text evidence="2">The sequence shown here is derived from an EMBL/GenBank/DDBJ whole genome shotgun (WGS) entry which is preliminary data.</text>
</comment>
<dbReference type="PANTHER" id="PTHR40761">
    <property type="entry name" value="CONSERVED INTEGRAL MEMBRANE ALANINE VALINE AND LEUCINE RICH PROTEIN-RELATED"/>
    <property type="match status" value="1"/>
</dbReference>
<keyword evidence="1" id="KW-1133">Transmembrane helix</keyword>
<dbReference type="AlphaFoldDB" id="A0A563E1U7"/>
<reference evidence="2 3" key="1">
    <citation type="submission" date="2019-05" db="EMBL/GenBank/DDBJ databases">
        <authorList>
            <person name="Lee S.D."/>
        </authorList>
    </citation>
    <scope>NUCLEOTIDE SEQUENCE [LARGE SCALE GENOMIC DNA]</scope>
    <source>
        <strain evidence="2 3">C5-26</strain>
    </source>
</reference>
<reference evidence="2 3" key="2">
    <citation type="submission" date="2019-08" db="EMBL/GenBank/DDBJ databases">
        <title>Jejuicoccus antrihumi gen. nov., sp. nov., a new member of the family Dermacoccaceae isolated from a cave.</title>
        <authorList>
            <person name="Schumann P."/>
            <person name="Kim I.S."/>
        </authorList>
    </citation>
    <scope>NUCLEOTIDE SEQUENCE [LARGE SCALE GENOMIC DNA]</scope>
    <source>
        <strain evidence="2 3">C5-26</strain>
    </source>
</reference>
<feature type="transmembrane region" description="Helical" evidence="1">
    <location>
        <begin position="227"/>
        <end position="247"/>
    </location>
</feature>
<dbReference type="OrthoDB" id="3871078at2"/>
<feature type="transmembrane region" description="Helical" evidence="1">
    <location>
        <begin position="196"/>
        <end position="215"/>
    </location>
</feature>
<accession>A0A563E1U7</accession>
<protein>
    <recommendedName>
        <fullName evidence="4">DMT family transporter</fullName>
    </recommendedName>
</protein>
<dbReference type="PANTHER" id="PTHR40761:SF1">
    <property type="entry name" value="CONSERVED INTEGRAL MEMBRANE ALANINE VALINE AND LEUCINE RICH PROTEIN-RELATED"/>
    <property type="match status" value="1"/>
</dbReference>
<proteinExistence type="predicted"/>
<keyword evidence="1" id="KW-0472">Membrane</keyword>
<evidence type="ECO:0000313" key="3">
    <source>
        <dbReference type="Proteomes" id="UP000320244"/>
    </source>
</evidence>
<evidence type="ECO:0000256" key="1">
    <source>
        <dbReference type="SAM" id="Phobius"/>
    </source>
</evidence>
<feature type="transmembrane region" description="Helical" evidence="1">
    <location>
        <begin position="130"/>
        <end position="151"/>
    </location>
</feature>
<evidence type="ECO:0008006" key="4">
    <source>
        <dbReference type="Google" id="ProtNLM"/>
    </source>
</evidence>
<feature type="transmembrane region" description="Helical" evidence="1">
    <location>
        <begin position="67"/>
        <end position="89"/>
    </location>
</feature>
<dbReference type="EMBL" id="VCQV01000011">
    <property type="protein sequence ID" value="TWP36496.1"/>
    <property type="molecule type" value="Genomic_DNA"/>
</dbReference>
<keyword evidence="1" id="KW-0812">Transmembrane</keyword>
<organism evidence="2 3">
    <name type="scientific">Leekyejoonella antrihumi</name>
    <dbReference type="NCBI Taxonomy" id="1660198"/>
    <lineage>
        <taxon>Bacteria</taxon>
        <taxon>Bacillati</taxon>
        <taxon>Actinomycetota</taxon>
        <taxon>Actinomycetes</taxon>
        <taxon>Micrococcales</taxon>
        <taxon>Dermacoccaceae</taxon>
        <taxon>Leekyejoonella</taxon>
    </lineage>
</organism>
<gene>
    <name evidence="2" type="ORF">FGL98_09780</name>
</gene>
<evidence type="ECO:0000313" key="2">
    <source>
        <dbReference type="EMBL" id="TWP36496.1"/>
    </source>
</evidence>